<dbReference type="Pfam" id="PF07788">
    <property type="entry name" value="PDDEXK_10"/>
    <property type="match status" value="1"/>
</dbReference>
<name>A0A157T2A6_SACSO</name>
<evidence type="ECO:0000313" key="2">
    <source>
        <dbReference type="Proteomes" id="UP000076770"/>
    </source>
</evidence>
<sequence>MKMSLAEEIKKVLKENPSIIVDALAQRPEILYDVLVKLMPWQVIIRDIDDLKNHTQKIEKELGEVKESLKNFVTKEDAKNFATKDDIKRLETIITGLGARWGLLSEDAFRQGVYEIMKSEGIVAKKELVYDKTGEVYGEPSDVEYDLMIEDGNLVMIEITSAIKRGDLPVIRKKKEFYERNKNVKISKVIVITPFLHDKYPDRLKAMAKDMGIEIINP</sequence>
<dbReference type="InterPro" id="IPR012431">
    <property type="entry name" value="PDDEXK_10"/>
</dbReference>
<dbReference type="AlphaFoldDB" id="A0A157T2A6"/>
<accession>A0A157T2A6</accession>
<dbReference type="PANTHER" id="PTHR34314:SF7">
    <property type="entry name" value="DUF3782 DOMAIN-CONTAINING PROTEIN"/>
    <property type="match status" value="1"/>
</dbReference>
<dbReference type="PATRIC" id="fig|2287.9.peg.1492"/>
<dbReference type="PANTHER" id="PTHR34314">
    <property type="entry name" value="CRENARCHAEAL PROTEIN, PUTATIVE-RELATED"/>
    <property type="match status" value="1"/>
</dbReference>
<proteinExistence type="predicted"/>
<dbReference type="InterPro" id="IPR024271">
    <property type="entry name" value="DUF3782"/>
</dbReference>
<gene>
    <name evidence="1" type="ORF">SSOP1_1457</name>
</gene>
<organism evidence="1 2">
    <name type="scientific">Saccharolobus solfataricus</name>
    <name type="common">Sulfolobus solfataricus</name>
    <dbReference type="NCBI Taxonomy" id="2287"/>
    <lineage>
        <taxon>Archaea</taxon>
        <taxon>Thermoproteota</taxon>
        <taxon>Thermoprotei</taxon>
        <taxon>Sulfolobales</taxon>
        <taxon>Sulfolobaceae</taxon>
        <taxon>Saccharolobus</taxon>
    </lineage>
</organism>
<dbReference type="Proteomes" id="UP000076770">
    <property type="component" value="Chromosome i"/>
</dbReference>
<evidence type="ECO:0000313" key="1">
    <source>
        <dbReference type="EMBL" id="SAI85011.1"/>
    </source>
</evidence>
<dbReference type="EMBL" id="LT549890">
    <property type="protein sequence ID" value="SAI85011.1"/>
    <property type="molecule type" value="Genomic_DNA"/>
</dbReference>
<dbReference type="Pfam" id="PF12644">
    <property type="entry name" value="DUF3782"/>
    <property type="match status" value="1"/>
</dbReference>
<protein>
    <recommendedName>
        <fullName evidence="3">DUF3782 domain-containing protein</fullName>
    </recommendedName>
</protein>
<evidence type="ECO:0008006" key="3">
    <source>
        <dbReference type="Google" id="ProtNLM"/>
    </source>
</evidence>
<reference evidence="2" key="1">
    <citation type="submission" date="2016-04" db="EMBL/GenBank/DDBJ databases">
        <authorList>
            <person name="Shah S.A."/>
            <person name="Garrett R.A."/>
        </authorList>
    </citation>
    <scope>NUCLEOTIDE SEQUENCE [LARGE SCALE GENOMIC DNA]</scope>
    <source>
        <strain evidence="2">ATCC 35091 / DSM 1616 / JCM 8930 / NBRC 15331 / P1</strain>
    </source>
</reference>